<dbReference type="Gene3D" id="1.20.5.190">
    <property type="match status" value="1"/>
</dbReference>
<dbReference type="RefSeq" id="XP_015261947.1">
    <property type="nucleotide sequence ID" value="XM_015406461.1"/>
</dbReference>
<feature type="compositionally biased region" description="Polar residues" evidence="3">
    <location>
        <begin position="406"/>
        <end position="415"/>
    </location>
</feature>
<proteinExistence type="predicted"/>
<dbReference type="PROSITE" id="PS50096">
    <property type="entry name" value="IQ"/>
    <property type="match status" value="1"/>
</dbReference>
<reference evidence="5" key="1">
    <citation type="submission" date="2025-08" db="UniProtKB">
        <authorList>
            <consortium name="RefSeq"/>
        </authorList>
    </citation>
    <scope>IDENTIFICATION</scope>
</reference>
<feature type="region of interest" description="Disordered" evidence="3">
    <location>
        <begin position="89"/>
        <end position="123"/>
    </location>
</feature>
<feature type="compositionally biased region" description="Low complexity" evidence="3">
    <location>
        <begin position="357"/>
        <end position="366"/>
    </location>
</feature>
<dbReference type="Pfam" id="PF00612">
    <property type="entry name" value="IQ"/>
    <property type="match status" value="2"/>
</dbReference>
<dbReference type="InterPro" id="IPR052318">
    <property type="entry name" value="CellDiv_DevSignal_Domain"/>
</dbReference>
<organism evidence="4 5">
    <name type="scientific">Gekko japonicus</name>
    <name type="common">Schlegel's Japanese gecko</name>
    <dbReference type="NCBI Taxonomy" id="146911"/>
    <lineage>
        <taxon>Eukaryota</taxon>
        <taxon>Metazoa</taxon>
        <taxon>Chordata</taxon>
        <taxon>Craniata</taxon>
        <taxon>Vertebrata</taxon>
        <taxon>Euteleostomi</taxon>
        <taxon>Lepidosauria</taxon>
        <taxon>Squamata</taxon>
        <taxon>Bifurcata</taxon>
        <taxon>Gekkota</taxon>
        <taxon>Gekkonidae</taxon>
        <taxon>Gekkoninae</taxon>
        <taxon>Gekko</taxon>
    </lineage>
</organism>
<protein>
    <submittedName>
        <fullName evidence="5">IQ domain-containing protein E-like</fullName>
    </submittedName>
</protein>
<feature type="non-terminal residue" evidence="5">
    <location>
        <position position="1"/>
    </location>
</feature>
<feature type="compositionally biased region" description="Basic and acidic residues" evidence="3">
    <location>
        <begin position="331"/>
        <end position="344"/>
    </location>
</feature>
<dbReference type="Proteomes" id="UP000694871">
    <property type="component" value="Unplaced"/>
</dbReference>
<name>A0ABM1JKG0_GEKJA</name>
<dbReference type="SMART" id="SM00015">
    <property type="entry name" value="IQ"/>
    <property type="match status" value="2"/>
</dbReference>
<feature type="compositionally biased region" description="Low complexity" evidence="3">
    <location>
        <begin position="185"/>
        <end position="213"/>
    </location>
</feature>
<feature type="region of interest" description="Disordered" evidence="3">
    <location>
        <begin position="270"/>
        <end position="300"/>
    </location>
</feature>
<evidence type="ECO:0000256" key="3">
    <source>
        <dbReference type="SAM" id="MobiDB-lite"/>
    </source>
</evidence>
<dbReference type="PANTHER" id="PTHR22590">
    <property type="entry name" value="MYOSIN MOTOR DOMAIN-CONTAINING PROTEIN"/>
    <property type="match status" value="1"/>
</dbReference>
<feature type="compositionally biased region" description="Polar residues" evidence="3">
    <location>
        <begin position="90"/>
        <end position="107"/>
    </location>
</feature>
<sequence length="415" mass="45286">IQRLQALLVKAKSTERKSPPESRHQKVLNAAVLQLSRSVKELQEENQSLKADLQQVLRRSPASNKAKNYTEWSRQRLVRQISKLEKMENAQPQLSETGTVPSLTPPASSRLDRPAAKGSEAPGECDHACRLAKKLQGQRVVLRNQLAAKEEEVQKLKEKMSELEAKHGVTRGQDGLESTGPPLQSRPESSTSSHRSHPGSVPHSRSSHSGRSPPHSPPHHRKERAARIIQRRWRAYKAKMEEMELEKVAVGLQAAFRGHLARLQLLASDAQGRNSPSAGNKNLLSGPHSSRSAPGGKADPEDLRLIQSVFRAHSARTQVEERPTVSCPVSEEARPDADLGERKPVWSAFKSSPLVFTSTSPAPSSPCCLRPSPAPPADEASSDDSDDIITVSPSPGKKKGPLDFSGSPTPSVLRS</sequence>
<evidence type="ECO:0000313" key="4">
    <source>
        <dbReference type="Proteomes" id="UP000694871"/>
    </source>
</evidence>
<keyword evidence="2" id="KW-0175">Coiled coil</keyword>
<dbReference type="InterPro" id="IPR000048">
    <property type="entry name" value="IQ_motif_EF-hand-BS"/>
</dbReference>
<gene>
    <name evidence="5" type="primary">LOC107106329</name>
</gene>
<evidence type="ECO:0000313" key="5">
    <source>
        <dbReference type="RefSeq" id="XP_015261947.1"/>
    </source>
</evidence>
<feature type="region of interest" description="Disordered" evidence="3">
    <location>
        <begin position="314"/>
        <end position="415"/>
    </location>
</feature>
<evidence type="ECO:0000256" key="1">
    <source>
        <dbReference type="ARBA" id="ARBA00022737"/>
    </source>
</evidence>
<evidence type="ECO:0000256" key="2">
    <source>
        <dbReference type="SAM" id="Coils"/>
    </source>
</evidence>
<accession>A0ABM1JKG0</accession>
<keyword evidence="1" id="KW-0677">Repeat</keyword>
<feature type="compositionally biased region" description="Polar residues" evidence="3">
    <location>
        <begin position="271"/>
        <end position="292"/>
    </location>
</feature>
<dbReference type="CDD" id="cd23767">
    <property type="entry name" value="IQCD"/>
    <property type="match status" value="1"/>
</dbReference>
<keyword evidence="4" id="KW-1185">Reference proteome</keyword>
<dbReference type="PANTHER" id="PTHR22590:SF3">
    <property type="entry name" value="IQ DOMAIN-CONTAINING PROTEIN E"/>
    <property type="match status" value="1"/>
</dbReference>
<dbReference type="GeneID" id="107106329"/>
<feature type="coiled-coil region" evidence="2">
    <location>
        <begin position="25"/>
        <end position="59"/>
    </location>
</feature>
<feature type="region of interest" description="Disordered" evidence="3">
    <location>
        <begin position="165"/>
        <end position="224"/>
    </location>
</feature>